<name>A0A4Q5IYE8_9ACTN</name>
<evidence type="ECO:0000256" key="3">
    <source>
        <dbReference type="ARBA" id="ARBA00002185"/>
    </source>
</evidence>
<dbReference type="Gene3D" id="3.50.50.60">
    <property type="entry name" value="FAD/NAD(P)-binding domain"/>
    <property type="match status" value="1"/>
</dbReference>
<dbReference type="Proteomes" id="UP000291189">
    <property type="component" value="Unassembled WGS sequence"/>
</dbReference>
<evidence type="ECO:0000313" key="15">
    <source>
        <dbReference type="Proteomes" id="UP000291189"/>
    </source>
</evidence>
<evidence type="ECO:0000256" key="5">
    <source>
        <dbReference type="ARBA" id="ARBA00008310"/>
    </source>
</evidence>
<accession>A0A4Q5IYE8</accession>
<evidence type="ECO:0000256" key="2">
    <source>
        <dbReference type="ARBA" id="ARBA00001974"/>
    </source>
</evidence>
<keyword evidence="15" id="KW-1185">Reference proteome</keyword>
<dbReference type="GO" id="GO:0006783">
    <property type="term" value="P:heme biosynthetic process"/>
    <property type="evidence" value="ECO:0007669"/>
    <property type="project" value="UniProtKB-UniRule"/>
</dbReference>
<sequence length="455" mass="46863">MAVRRARPDVAVTVLEAAPRIGGKLTVAEVGGISVDVGAEAMLNRRPEAVALAREAGLAPDLVHPATTQANLWSRGRLQPMPRTMMGVPLDTKALAESGVLSKAGLARVALDGVLPATRLEPDQDVSVGALVEERFGREVVDRLVEPLLGGVYAGHARELSARAAVPQVVALLDRDRSLMRAAAAASAGPTSDVPVFAGIRGGVGRLPEAVATASGATVRTDATVRDLARAGDGGWNLVVGSTRDPEVVHADAVVLATPARPTARLLSDVVPDAALELGRIEYASMAVITLVVRAADLPSTQGSGFLVPPVDGRTIKAATYSFAKWDWVRDAGADAGTDTGGLLALRTSIGRHREEQALQVDDAELVAAALADLRDAVGLTARPVDAHVQRWGGGLPQYAVGHLDRVRAVRAAVAAVPGLAVCGAAYDGLGIPACIASAELAATQVLDALTPEGE</sequence>
<dbReference type="AlphaFoldDB" id="A0A4Q5IYE8"/>
<dbReference type="InterPro" id="IPR036188">
    <property type="entry name" value="FAD/NAD-bd_sf"/>
</dbReference>
<dbReference type="InterPro" id="IPR002937">
    <property type="entry name" value="Amino_oxidase"/>
</dbReference>
<dbReference type="GO" id="GO:0004729">
    <property type="term" value="F:oxygen-dependent protoporphyrinogen oxidase activity"/>
    <property type="evidence" value="ECO:0007669"/>
    <property type="project" value="UniProtKB-UniRule"/>
</dbReference>
<dbReference type="InterPro" id="IPR004572">
    <property type="entry name" value="Protoporphyrinogen_oxidase"/>
</dbReference>
<reference evidence="14 15" key="1">
    <citation type="submission" date="2019-01" db="EMBL/GenBank/DDBJ databases">
        <title>Nocardioides guangzhouensis sp. nov., an actinobacterium isolated from soil.</title>
        <authorList>
            <person name="Fu Y."/>
            <person name="Cai Y."/>
            <person name="Lin Z."/>
            <person name="Chen P."/>
        </authorList>
    </citation>
    <scope>NUCLEOTIDE SEQUENCE [LARGE SCALE GENOMIC DNA]</scope>
    <source>
        <strain evidence="14 15">NBRC 105384</strain>
    </source>
</reference>
<evidence type="ECO:0000256" key="9">
    <source>
        <dbReference type="ARBA" id="ARBA00022827"/>
    </source>
</evidence>
<dbReference type="GO" id="GO:0005737">
    <property type="term" value="C:cytoplasm"/>
    <property type="evidence" value="ECO:0007669"/>
    <property type="project" value="UniProtKB-SubCell"/>
</dbReference>
<keyword evidence="10 12" id="KW-0560">Oxidoreductase</keyword>
<dbReference type="PANTHER" id="PTHR42923">
    <property type="entry name" value="PROTOPORPHYRINOGEN OXIDASE"/>
    <property type="match status" value="1"/>
</dbReference>
<comment type="cofactor">
    <cofactor evidence="2 12">
        <name>FAD</name>
        <dbReference type="ChEBI" id="CHEBI:57692"/>
    </cofactor>
</comment>
<dbReference type="UniPathway" id="UPA00252"/>
<organism evidence="14 15">
    <name type="scientific">Nocardioides iriomotensis</name>
    <dbReference type="NCBI Taxonomy" id="715784"/>
    <lineage>
        <taxon>Bacteria</taxon>
        <taxon>Bacillati</taxon>
        <taxon>Actinomycetota</taxon>
        <taxon>Actinomycetes</taxon>
        <taxon>Propionibacteriales</taxon>
        <taxon>Nocardioidaceae</taxon>
        <taxon>Nocardioides</taxon>
    </lineage>
</organism>
<dbReference type="SUPFAM" id="SSF51905">
    <property type="entry name" value="FAD/NAD(P)-binding domain"/>
    <property type="match status" value="1"/>
</dbReference>
<keyword evidence="12" id="KW-0963">Cytoplasm</keyword>
<protein>
    <recommendedName>
        <fullName evidence="7 12">Coproporphyrinogen III oxidase</fullName>
        <ecNumber evidence="6 12">1.3.3.15</ecNumber>
    </recommendedName>
</protein>
<keyword evidence="9 12" id="KW-0274">FAD</keyword>
<evidence type="ECO:0000313" key="14">
    <source>
        <dbReference type="EMBL" id="RYU11043.1"/>
    </source>
</evidence>
<comment type="similarity">
    <text evidence="5 12">Belongs to the protoporphyrinogen/coproporphyrinogen oxidase family. Coproporphyrinogen III oxidase subfamily.</text>
</comment>
<dbReference type="NCBIfam" id="TIGR00562">
    <property type="entry name" value="proto_IX_ox"/>
    <property type="match status" value="1"/>
</dbReference>
<evidence type="ECO:0000256" key="10">
    <source>
        <dbReference type="ARBA" id="ARBA00023002"/>
    </source>
</evidence>
<dbReference type="OrthoDB" id="4496419at2"/>
<proteinExistence type="inferred from homology"/>
<evidence type="ECO:0000256" key="11">
    <source>
        <dbReference type="ARBA" id="ARBA00023133"/>
    </source>
</evidence>
<dbReference type="SUPFAM" id="SSF54373">
    <property type="entry name" value="FAD-linked reductases, C-terminal domain"/>
    <property type="match status" value="1"/>
</dbReference>
<dbReference type="InterPro" id="IPR050464">
    <property type="entry name" value="Zeta_carotene_desat/Oxidored"/>
</dbReference>
<dbReference type="EC" id="1.3.3.15" evidence="6 12"/>
<dbReference type="EMBL" id="SDPU01000027">
    <property type="protein sequence ID" value="RYU11043.1"/>
    <property type="molecule type" value="Genomic_DNA"/>
</dbReference>
<evidence type="ECO:0000259" key="13">
    <source>
        <dbReference type="Pfam" id="PF01593"/>
    </source>
</evidence>
<dbReference type="Gene3D" id="1.10.3110.10">
    <property type="entry name" value="protoporphyrinogen ix oxidase, domain 3"/>
    <property type="match status" value="1"/>
</dbReference>
<dbReference type="Pfam" id="PF01593">
    <property type="entry name" value="Amino_oxidase"/>
    <property type="match status" value="1"/>
</dbReference>
<comment type="function">
    <text evidence="3 12">Involved in coproporphyrin-dependent heme b biosynthesis. Catalyzes the oxidation of coproporphyrinogen III to coproporphyrin III.</text>
</comment>
<keyword evidence="11 12" id="KW-0350">Heme biosynthesis</keyword>
<evidence type="ECO:0000256" key="1">
    <source>
        <dbReference type="ARBA" id="ARBA00001755"/>
    </source>
</evidence>
<evidence type="ECO:0000256" key="8">
    <source>
        <dbReference type="ARBA" id="ARBA00022630"/>
    </source>
</evidence>
<feature type="domain" description="Amine oxidase" evidence="13">
    <location>
        <begin position="10"/>
        <end position="447"/>
    </location>
</feature>
<gene>
    <name evidence="14" type="primary">hemG</name>
    <name evidence="14" type="ORF">ETU37_14800</name>
</gene>
<evidence type="ECO:0000256" key="7">
    <source>
        <dbReference type="ARBA" id="ARBA00019046"/>
    </source>
</evidence>
<comment type="pathway">
    <text evidence="4 12">Porphyrin-containing compound metabolism; protoheme biosynthesis.</text>
</comment>
<evidence type="ECO:0000256" key="12">
    <source>
        <dbReference type="RuleBase" id="RU364052"/>
    </source>
</evidence>
<comment type="caution">
    <text evidence="14">The sequence shown here is derived from an EMBL/GenBank/DDBJ whole genome shotgun (WGS) entry which is preliminary data.</text>
</comment>
<comment type="catalytic activity">
    <reaction evidence="1">
        <text>coproporphyrinogen III + 3 O2 = coproporphyrin III + 3 H2O2</text>
        <dbReference type="Rhea" id="RHEA:43436"/>
        <dbReference type="ChEBI" id="CHEBI:15379"/>
        <dbReference type="ChEBI" id="CHEBI:16240"/>
        <dbReference type="ChEBI" id="CHEBI:57309"/>
        <dbReference type="ChEBI" id="CHEBI:131725"/>
        <dbReference type="EC" id="1.3.3.15"/>
    </reaction>
    <physiologicalReaction direction="left-to-right" evidence="1">
        <dbReference type="Rhea" id="RHEA:43437"/>
    </physiologicalReaction>
</comment>
<comment type="subcellular location">
    <subcellularLocation>
        <location evidence="12">Cytoplasm</location>
    </subcellularLocation>
</comment>
<evidence type="ECO:0000256" key="4">
    <source>
        <dbReference type="ARBA" id="ARBA00004744"/>
    </source>
</evidence>
<dbReference type="PANTHER" id="PTHR42923:SF3">
    <property type="entry name" value="PROTOPORPHYRINOGEN OXIDASE"/>
    <property type="match status" value="1"/>
</dbReference>
<keyword evidence="8 12" id="KW-0285">Flavoprotein</keyword>
<dbReference type="Gene3D" id="3.90.660.20">
    <property type="entry name" value="Protoporphyrinogen oxidase, mitochondrial, domain 2"/>
    <property type="match status" value="1"/>
</dbReference>
<evidence type="ECO:0000256" key="6">
    <source>
        <dbReference type="ARBA" id="ARBA00012402"/>
    </source>
</evidence>